<dbReference type="InterPro" id="IPR000073">
    <property type="entry name" value="AB_hydrolase_1"/>
</dbReference>
<evidence type="ECO:0000256" key="1">
    <source>
        <dbReference type="ARBA" id="ARBA00023239"/>
    </source>
</evidence>
<comment type="catalytic activity">
    <reaction evidence="3">
        <text>a monosubstituted aliphatic (S)-hydroxynitrile = an aldehyde + hydrogen cyanide</text>
        <dbReference type="Rhea" id="RHEA:56588"/>
        <dbReference type="ChEBI" id="CHEBI:17478"/>
        <dbReference type="ChEBI" id="CHEBI:18407"/>
        <dbReference type="ChEBI" id="CHEBI:140596"/>
        <dbReference type="EC" id="4.1.2.47"/>
    </reaction>
</comment>
<dbReference type="SUPFAM" id="SSF53474">
    <property type="entry name" value="alpha/beta-Hydrolases"/>
    <property type="match status" value="1"/>
</dbReference>
<feature type="domain" description="AB hydrolase-1" evidence="21">
    <location>
        <begin position="9"/>
        <end position="248"/>
    </location>
</feature>
<keyword evidence="23" id="KW-1185">Reference proteome</keyword>
<comment type="catalytic activity">
    <reaction evidence="4">
        <text>2-hydroxy-2-methylpropanenitrile = acetone + hydrogen cyanide</text>
        <dbReference type="Rhea" id="RHEA:11932"/>
        <dbReference type="ChEBI" id="CHEBI:15347"/>
        <dbReference type="ChEBI" id="CHEBI:15348"/>
        <dbReference type="ChEBI" id="CHEBI:18407"/>
    </reaction>
    <physiologicalReaction direction="left-to-right" evidence="4">
        <dbReference type="Rhea" id="RHEA:11933"/>
    </physiologicalReaction>
</comment>
<evidence type="ECO:0000256" key="17">
    <source>
        <dbReference type="ARBA" id="ARBA00069221"/>
    </source>
</evidence>
<accession>A0A067K6K6</accession>
<dbReference type="InterPro" id="IPR045889">
    <property type="entry name" value="MES/HNL"/>
</dbReference>
<evidence type="ECO:0000256" key="18">
    <source>
        <dbReference type="ARBA" id="ARBA00076040"/>
    </source>
</evidence>
<evidence type="ECO:0000256" key="11">
    <source>
        <dbReference type="ARBA" id="ARBA00052511"/>
    </source>
</evidence>
<comment type="catalytic activity">
    <reaction evidence="6">
        <text>formylthiophene + hydrogen cyanide = (2R)-2-hydroxy-2-(thiophen-2-yl)acetonitrile</text>
        <dbReference type="Rhea" id="RHEA:77455"/>
        <dbReference type="ChEBI" id="CHEBI:18407"/>
        <dbReference type="ChEBI" id="CHEBI:87301"/>
        <dbReference type="ChEBI" id="CHEBI:197332"/>
    </reaction>
</comment>
<evidence type="ECO:0000256" key="7">
    <source>
        <dbReference type="ARBA" id="ARBA00051647"/>
    </source>
</evidence>
<dbReference type="FunFam" id="3.40.50.1820:FF:000051">
    <property type="entry name" value="(S)-hydroxynitrile lyase"/>
    <property type="match status" value="1"/>
</dbReference>
<comment type="similarity">
    <text evidence="15">Belongs to the AB hydrolase superfamily. Hydroxynitrile lyase family.</text>
</comment>
<dbReference type="Gene3D" id="3.40.50.1820">
    <property type="entry name" value="alpha/beta hydrolase"/>
    <property type="match status" value="1"/>
</dbReference>
<evidence type="ECO:0000313" key="22">
    <source>
        <dbReference type="EMBL" id="KDP31871.1"/>
    </source>
</evidence>
<evidence type="ECO:0000256" key="5">
    <source>
        <dbReference type="ARBA" id="ARBA00050358"/>
    </source>
</evidence>
<evidence type="ECO:0000256" key="8">
    <source>
        <dbReference type="ARBA" id="ARBA00051735"/>
    </source>
</evidence>
<dbReference type="GO" id="GO:0080032">
    <property type="term" value="F:methyl jasmonate esterase activity"/>
    <property type="evidence" value="ECO:0007669"/>
    <property type="project" value="TreeGrafter"/>
</dbReference>
<evidence type="ECO:0000259" key="21">
    <source>
        <dbReference type="Pfam" id="PF12697"/>
    </source>
</evidence>
<protein>
    <recommendedName>
        <fullName evidence="17">(S)-hydroxynitrile lyase</fullName>
        <ecNumber evidence="16">4.1.2.47</ecNumber>
    </recommendedName>
    <alternativeName>
        <fullName evidence="18">2-hydroxy-2-methylpropanenitrile lyase</fullName>
    </alternativeName>
    <alternativeName>
        <fullName evidence="19">Acetone cyanohydrin lyase</fullName>
    </alternativeName>
    <alternativeName>
        <fullName evidence="20">Hydroxynitrile lyase</fullName>
    </alternativeName>
</protein>
<name>A0A067K6K6_JATCU</name>
<evidence type="ECO:0000256" key="3">
    <source>
        <dbReference type="ARBA" id="ARBA00050241"/>
    </source>
</evidence>
<dbReference type="Pfam" id="PF12697">
    <property type="entry name" value="Abhydrolase_6"/>
    <property type="match status" value="1"/>
</dbReference>
<evidence type="ECO:0000256" key="16">
    <source>
        <dbReference type="ARBA" id="ARBA00066572"/>
    </source>
</evidence>
<dbReference type="GO" id="GO:0009696">
    <property type="term" value="P:salicylic acid metabolic process"/>
    <property type="evidence" value="ECO:0007669"/>
    <property type="project" value="TreeGrafter"/>
</dbReference>
<dbReference type="AlphaFoldDB" id="A0A067K6K6"/>
<evidence type="ECO:0000256" key="19">
    <source>
        <dbReference type="ARBA" id="ARBA00078291"/>
    </source>
</evidence>
<comment type="catalytic activity">
    <reaction evidence="9">
        <text>acrolein + hydrogen cyanide = (2S)-2-hydroxybut-3-enenitrile</text>
        <dbReference type="Rhea" id="RHEA:77411"/>
        <dbReference type="ChEBI" id="CHEBI:15368"/>
        <dbReference type="ChEBI" id="CHEBI:18407"/>
        <dbReference type="ChEBI" id="CHEBI:197356"/>
    </reaction>
</comment>
<dbReference type="KEGG" id="jcu:105639651"/>
<dbReference type="PANTHER" id="PTHR10992">
    <property type="entry name" value="METHYLESTERASE FAMILY MEMBER"/>
    <property type="match status" value="1"/>
</dbReference>
<dbReference type="OrthoDB" id="408373at2759"/>
<dbReference type="GO" id="GO:0080031">
    <property type="term" value="F:methyl salicylate esterase activity"/>
    <property type="evidence" value="ECO:0007669"/>
    <property type="project" value="TreeGrafter"/>
</dbReference>
<comment type="catalytic activity">
    <reaction evidence="8">
        <text>a disubstituted aliphatic (S)-hydroxynitrile = a ketone + hydrogen cyanide</text>
        <dbReference type="Rhea" id="RHEA:56592"/>
        <dbReference type="ChEBI" id="CHEBI:17087"/>
        <dbReference type="ChEBI" id="CHEBI:18407"/>
        <dbReference type="ChEBI" id="CHEBI:140597"/>
        <dbReference type="EC" id="4.1.2.47"/>
    </reaction>
</comment>
<comment type="catalytic activity">
    <reaction evidence="14">
        <text>an aromatic (S)-hydroxynitrile = an aromatic aldehyde + hydrogen cyanide</text>
        <dbReference type="Rhea" id="RHEA:54660"/>
        <dbReference type="ChEBI" id="CHEBI:18407"/>
        <dbReference type="ChEBI" id="CHEBI:33855"/>
        <dbReference type="ChEBI" id="CHEBI:138306"/>
        <dbReference type="EC" id="4.1.2.47"/>
    </reaction>
</comment>
<dbReference type="GO" id="GO:0047606">
    <property type="term" value="F:(S)-hydroxynitrile lyase activity"/>
    <property type="evidence" value="ECO:0007669"/>
    <property type="project" value="UniProtKB-EC"/>
</dbReference>
<evidence type="ECO:0000256" key="13">
    <source>
        <dbReference type="ARBA" id="ARBA00052609"/>
    </source>
</evidence>
<sequence length="260" mass="29172">MEEMKQRHFVLVHGAGLGAWCWYKVATLLKSAGHKVTALDMAASGVHPKQVSEIQSISDYFEPLMEFMMSSPQEEKVILVGHSFGGLSISIAMERFPEKISAAIFASAIMPGPDLSYTSAREKFSKTFDPMDTKFKFDNGPDHPPTSLLSGPNCLSTQLYQLSPPEDLMLAMMLIRPHPLHNIAAVQNEAVLTKEKFGSVSRIFIVCGQDKVYSEDFQRWMVQKNPPNEIMVISDSDHMLMISRPQDFCSCLEDIAKKYF</sequence>
<organism evidence="22 23">
    <name type="scientific">Jatropha curcas</name>
    <name type="common">Barbados nut</name>
    <dbReference type="NCBI Taxonomy" id="180498"/>
    <lineage>
        <taxon>Eukaryota</taxon>
        <taxon>Viridiplantae</taxon>
        <taxon>Streptophyta</taxon>
        <taxon>Embryophyta</taxon>
        <taxon>Tracheophyta</taxon>
        <taxon>Spermatophyta</taxon>
        <taxon>Magnoliopsida</taxon>
        <taxon>eudicotyledons</taxon>
        <taxon>Gunneridae</taxon>
        <taxon>Pentapetalae</taxon>
        <taxon>rosids</taxon>
        <taxon>fabids</taxon>
        <taxon>Malpighiales</taxon>
        <taxon>Euphorbiaceae</taxon>
        <taxon>Crotonoideae</taxon>
        <taxon>Jatropheae</taxon>
        <taxon>Jatropha</taxon>
    </lineage>
</organism>
<dbReference type="InterPro" id="IPR029058">
    <property type="entry name" value="AB_hydrolase_fold"/>
</dbReference>
<evidence type="ECO:0000256" key="15">
    <source>
        <dbReference type="ARBA" id="ARBA00060885"/>
    </source>
</evidence>
<comment type="catalytic activity">
    <reaction evidence="13">
        <text>cyclohexanecarbaldehyde + hydrogen cyanide = (2S)-2-cyclohexyl-2-hydroxyacetonitrile</text>
        <dbReference type="Rhea" id="RHEA:77423"/>
        <dbReference type="ChEBI" id="CHEBI:18407"/>
        <dbReference type="ChEBI" id="CHEBI:197359"/>
        <dbReference type="ChEBI" id="CHEBI:197360"/>
    </reaction>
</comment>
<evidence type="ECO:0000256" key="14">
    <source>
        <dbReference type="ARBA" id="ARBA00052826"/>
    </source>
</evidence>
<comment type="catalytic activity">
    <reaction evidence="2">
        <text>4-methoxybenzaldehyde + hydrogen cyanide = (2S)-2-hydroxy-2-(4-methoxyphenyl)acetonitrile</text>
        <dbReference type="Rhea" id="RHEA:77447"/>
        <dbReference type="ChEBI" id="CHEBI:18407"/>
        <dbReference type="ChEBI" id="CHEBI:28235"/>
        <dbReference type="ChEBI" id="CHEBI:197328"/>
    </reaction>
</comment>
<gene>
    <name evidence="22" type="ORF">JCGZ_12332</name>
</gene>
<comment type="catalytic activity">
    <reaction evidence="7">
        <text>butan-2-one + hydrogen cyanide = 2-hydroxy-2-methylbutanenitrile</text>
        <dbReference type="Rhea" id="RHEA:77467"/>
        <dbReference type="ChEBI" id="CHEBI:18407"/>
        <dbReference type="ChEBI" id="CHEBI:28398"/>
        <dbReference type="ChEBI" id="CHEBI:60954"/>
    </reaction>
    <physiologicalReaction direction="right-to-left" evidence="7">
        <dbReference type="Rhea" id="RHEA:77469"/>
    </physiologicalReaction>
</comment>
<dbReference type="Proteomes" id="UP000027138">
    <property type="component" value="Unassembled WGS sequence"/>
</dbReference>
<evidence type="ECO:0000256" key="10">
    <source>
        <dbReference type="ARBA" id="ARBA00052033"/>
    </source>
</evidence>
<evidence type="ECO:0000256" key="20">
    <source>
        <dbReference type="ARBA" id="ARBA00079794"/>
    </source>
</evidence>
<dbReference type="GO" id="GO:0080030">
    <property type="term" value="F:methyl indole-3-acetate esterase activity"/>
    <property type="evidence" value="ECO:0007669"/>
    <property type="project" value="TreeGrafter"/>
</dbReference>
<comment type="catalytic activity">
    <reaction evidence="11">
        <text>3-formylthiophene + hydrogen cyanide = (2S)-2-hydroxy-2-(thiophen-3-yl)acetonitrile</text>
        <dbReference type="Rhea" id="RHEA:77459"/>
        <dbReference type="ChEBI" id="CHEBI:18407"/>
        <dbReference type="ChEBI" id="CHEBI:87611"/>
        <dbReference type="ChEBI" id="CHEBI:197333"/>
    </reaction>
</comment>
<evidence type="ECO:0000256" key="12">
    <source>
        <dbReference type="ARBA" id="ARBA00052600"/>
    </source>
</evidence>
<proteinExistence type="inferred from homology"/>
<keyword evidence="1" id="KW-0456">Lyase</keyword>
<reference evidence="22 23" key="1">
    <citation type="journal article" date="2014" name="PLoS ONE">
        <title>Global Analysis of Gene Expression Profiles in Physic Nut (Jatropha curcas L.) Seedlings Exposed to Salt Stress.</title>
        <authorList>
            <person name="Zhang L."/>
            <person name="Zhang C."/>
            <person name="Wu P."/>
            <person name="Chen Y."/>
            <person name="Li M."/>
            <person name="Jiang H."/>
            <person name="Wu G."/>
        </authorList>
    </citation>
    <scope>NUCLEOTIDE SEQUENCE [LARGE SCALE GENOMIC DNA]</scope>
    <source>
        <strain evidence="23">cv. GZQX0401</strain>
        <tissue evidence="22">Young leaves</tissue>
    </source>
</reference>
<evidence type="ECO:0000256" key="2">
    <source>
        <dbReference type="ARBA" id="ARBA00050104"/>
    </source>
</evidence>
<evidence type="ECO:0000256" key="9">
    <source>
        <dbReference type="ARBA" id="ARBA00051977"/>
    </source>
</evidence>
<dbReference type="GO" id="GO:0009694">
    <property type="term" value="P:jasmonic acid metabolic process"/>
    <property type="evidence" value="ECO:0007669"/>
    <property type="project" value="TreeGrafter"/>
</dbReference>
<comment type="catalytic activity">
    <reaction evidence="10">
        <text>2-methylpropanal + hydrogen cyanide = (2S)-2-hydroxy-3-methylbutanenitrile</text>
        <dbReference type="Rhea" id="RHEA:77403"/>
        <dbReference type="ChEBI" id="CHEBI:18407"/>
        <dbReference type="ChEBI" id="CHEBI:48943"/>
        <dbReference type="ChEBI" id="CHEBI:197354"/>
    </reaction>
</comment>
<dbReference type="EC" id="4.1.2.47" evidence="16"/>
<evidence type="ECO:0000256" key="4">
    <source>
        <dbReference type="ARBA" id="ARBA00050262"/>
    </source>
</evidence>
<dbReference type="EMBL" id="KK914593">
    <property type="protein sequence ID" value="KDP31871.1"/>
    <property type="molecule type" value="Genomic_DNA"/>
</dbReference>
<dbReference type="PANTHER" id="PTHR10992:SF1014">
    <property type="entry name" value="AB HYDROLASE-1 DOMAIN-CONTAINING PROTEIN"/>
    <property type="match status" value="1"/>
</dbReference>
<evidence type="ECO:0000256" key="6">
    <source>
        <dbReference type="ARBA" id="ARBA00050608"/>
    </source>
</evidence>
<evidence type="ECO:0000313" key="23">
    <source>
        <dbReference type="Proteomes" id="UP000027138"/>
    </source>
</evidence>
<comment type="catalytic activity">
    <reaction evidence="5">
        <text>benzaldehyde + hydrogen cyanide = (S)-mandelonitrile</text>
        <dbReference type="Rhea" id="RHEA:77427"/>
        <dbReference type="ChEBI" id="CHEBI:17169"/>
        <dbReference type="ChEBI" id="CHEBI:18407"/>
        <dbReference type="ChEBI" id="CHEBI:36941"/>
    </reaction>
</comment>
<comment type="catalytic activity">
    <reaction evidence="12">
        <text>2,2-dimethylpropanal + hydrogen cyanide = (2S)-2-hydroxy-3,3-dimethylbutanenitrile</text>
        <dbReference type="Rhea" id="RHEA:77407"/>
        <dbReference type="ChEBI" id="CHEBI:18407"/>
        <dbReference type="ChEBI" id="CHEBI:141557"/>
        <dbReference type="ChEBI" id="CHEBI:197355"/>
    </reaction>
</comment>